<organism evidence="1">
    <name type="scientific">marine sediment metagenome</name>
    <dbReference type="NCBI Taxonomy" id="412755"/>
    <lineage>
        <taxon>unclassified sequences</taxon>
        <taxon>metagenomes</taxon>
        <taxon>ecological metagenomes</taxon>
    </lineage>
</organism>
<dbReference type="AlphaFoldDB" id="A0A0F9L6G3"/>
<evidence type="ECO:0000313" key="1">
    <source>
        <dbReference type="EMBL" id="KKM90339.1"/>
    </source>
</evidence>
<gene>
    <name evidence="1" type="ORF">LCGC14_1239630</name>
</gene>
<protein>
    <submittedName>
        <fullName evidence="1">Uncharacterized protein</fullName>
    </submittedName>
</protein>
<comment type="caution">
    <text evidence="1">The sequence shown here is derived from an EMBL/GenBank/DDBJ whole genome shotgun (WGS) entry which is preliminary data.</text>
</comment>
<accession>A0A0F9L6G3</accession>
<proteinExistence type="predicted"/>
<name>A0A0F9L6G3_9ZZZZ</name>
<reference evidence="1" key="1">
    <citation type="journal article" date="2015" name="Nature">
        <title>Complex archaea that bridge the gap between prokaryotes and eukaryotes.</title>
        <authorList>
            <person name="Spang A."/>
            <person name="Saw J.H."/>
            <person name="Jorgensen S.L."/>
            <person name="Zaremba-Niedzwiedzka K."/>
            <person name="Martijn J."/>
            <person name="Lind A.E."/>
            <person name="van Eijk R."/>
            <person name="Schleper C."/>
            <person name="Guy L."/>
            <person name="Ettema T.J."/>
        </authorList>
    </citation>
    <scope>NUCLEOTIDE SEQUENCE</scope>
</reference>
<sequence length="62" mass="7211">MKVEFRIISNIVWSHLSNLLNDELASNQSELHSVDEAAFLIQIKRALTQKKKRIVIDVDYND</sequence>
<dbReference type="EMBL" id="LAZR01006683">
    <property type="protein sequence ID" value="KKM90339.1"/>
    <property type="molecule type" value="Genomic_DNA"/>
</dbReference>